<evidence type="ECO:0000313" key="2">
    <source>
        <dbReference type="EMBL" id="KAF4082229.1"/>
    </source>
</evidence>
<dbReference type="EMBL" id="JAAGNN010000012">
    <property type="protein sequence ID" value="KAF4082229.1"/>
    <property type="molecule type" value="Genomic_DNA"/>
</dbReference>
<sequence>MYLSYYTVGVLSEWCLVSRPLGALGALCPQSLHKSPSSRRRRRRRRKWAELSRAVGVCVLNSSMALNADEEDFEWEPPSEAEMKVIQARRERQDKISKLMGDYLLKGYRMLSDCCDTCGTILLQDKQKKNYCVACQELDSDIDKDNPALNAQAALSQVRERQLANLHPLEADETIATVPEVPPSSRPEHCDGAVSGLRAPPPPLPPPQPRPLPAPSSPPLQNPSSVSGSVALPHRPPPHRQDAVDAQDVVMQKLRWATQELQTAVSLESCVQLCGLIRACAETLQSLKHLQD</sequence>
<evidence type="ECO:0008006" key="4">
    <source>
        <dbReference type="Google" id="ProtNLM"/>
    </source>
</evidence>
<protein>
    <recommendedName>
        <fullName evidence="4">Sjoegren syndrome/scleroderma autoantigen 1</fullName>
    </recommendedName>
</protein>
<dbReference type="InterPro" id="IPR009563">
    <property type="entry name" value="SSSCA1"/>
</dbReference>
<organism evidence="2 3">
    <name type="scientific">Ameiurus melas</name>
    <name type="common">Black bullhead</name>
    <name type="synonym">Silurus melas</name>
    <dbReference type="NCBI Taxonomy" id="219545"/>
    <lineage>
        <taxon>Eukaryota</taxon>
        <taxon>Metazoa</taxon>
        <taxon>Chordata</taxon>
        <taxon>Craniata</taxon>
        <taxon>Vertebrata</taxon>
        <taxon>Euteleostomi</taxon>
        <taxon>Actinopterygii</taxon>
        <taxon>Neopterygii</taxon>
        <taxon>Teleostei</taxon>
        <taxon>Ostariophysi</taxon>
        <taxon>Siluriformes</taxon>
        <taxon>Ictaluridae</taxon>
        <taxon>Ameiurus</taxon>
    </lineage>
</organism>
<accession>A0A7J6AJP4</accession>
<dbReference type="AlphaFoldDB" id="A0A7J6AJP4"/>
<dbReference type="Pfam" id="PF06677">
    <property type="entry name" value="Auto_anti-p27"/>
    <property type="match status" value="1"/>
</dbReference>
<reference evidence="2 3" key="1">
    <citation type="submission" date="2020-02" db="EMBL/GenBank/DDBJ databases">
        <title>A chromosome-scale genome assembly of the black bullhead catfish (Ameiurus melas).</title>
        <authorList>
            <person name="Wen M."/>
            <person name="Zham M."/>
            <person name="Cabau C."/>
            <person name="Klopp C."/>
            <person name="Donnadieu C."/>
            <person name="Roques C."/>
            <person name="Bouchez O."/>
            <person name="Lampietro C."/>
            <person name="Jouanno E."/>
            <person name="Herpin A."/>
            <person name="Louis A."/>
            <person name="Berthelot C."/>
            <person name="Parey E."/>
            <person name="Roest-Crollius H."/>
            <person name="Braasch I."/>
            <person name="Postlethwait J."/>
            <person name="Robinson-Rechavi M."/>
            <person name="Echchiki A."/>
            <person name="Begum T."/>
            <person name="Montfort J."/>
            <person name="Schartl M."/>
            <person name="Bobe J."/>
            <person name="Guiguen Y."/>
        </authorList>
    </citation>
    <scope>NUCLEOTIDE SEQUENCE [LARGE SCALE GENOMIC DNA]</scope>
    <source>
        <strain evidence="2">M_S1</strain>
        <tissue evidence="2">Blood</tissue>
    </source>
</reference>
<dbReference type="PANTHER" id="PTHR16537">
    <property type="entry name" value="SJOEGREN SYNDROME/SCLERODERMA AUTOANTIGEN 1"/>
    <property type="match status" value="1"/>
</dbReference>
<feature type="region of interest" description="Disordered" evidence="1">
    <location>
        <begin position="167"/>
        <end position="242"/>
    </location>
</feature>
<dbReference type="Proteomes" id="UP000593565">
    <property type="component" value="Unassembled WGS sequence"/>
</dbReference>
<gene>
    <name evidence="2" type="ORF">AMELA_G00149080</name>
</gene>
<dbReference type="InterPro" id="IPR051888">
    <property type="entry name" value="UPF0148_domain"/>
</dbReference>
<comment type="caution">
    <text evidence="2">The sequence shown here is derived from an EMBL/GenBank/DDBJ whole genome shotgun (WGS) entry which is preliminary data.</text>
</comment>
<name>A0A7J6AJP4_AMEME</name>
<proteinExistence type="predicted"/>
<evidence type="ECO:0000313" key="3">
    <source>
        <dbReference type="Proteomes" id="UP000593565"/>
    </source>
</evidence>
<keyword evidence="3" id="KW-1185">Reference proteome</keyword>
<evidence type="ECO:0000256" key="1">
    <source>
        <dbReference type="SAM" id="MobiDB-lite"/>
    </source>
</evidence>
<dbReference type="PANTHER" id="PTHR16537:SF1">
    <property type="entry name" value="PROTEIN ZNRD2"/>
    <property type="match status" value="1"/>
</dbReference>
<feature type="compositionally biased region" description="Pro residues" evidence="1">
    <location>
        <begin position="199"/>
        <end position="221"/>
    </location>
</feature>